<protein>
    <recommendedName>
        <fullName evidence="3">DUF3144 domain-containing protein</fullName>
    </recommendedName>
</protein>
<keyword evidence="2" id="KW-1185">Reference proteome</keyword>
<gene>
    <name evidence="1" type="ORF">GCM10025770_05900</name>
</gene>
<dbReference type="Proteomes" id="UP001500547">
    <property type="component" value="Unassembled WGS sequence"/>
</dbReference>
<sequence length="97" mass="11103">MSQIPVDPAFYDRANDYIHLANKQCDGKTNIMLVNGSFMFALSRFSAWCTAIDRASGQAMKDNSKADIDNMVNQFRQMLEEHHAEHADNFDKLMKQT</sequence>
<evidence type="ECO:0000313" key="1">
    <source>
        <dbReference type="EMBL" id="GAA5159514.1"/>
    </source>
</evidence>
<evidence type="ECO:0000313" key="2">
    <source>
        <dbReference type="Proteomes" id="UP001500547"/>
    </source>
</evidence>
<dbReference type="InterPro" id="IPR021490">
    <property type="entry name" value="DUF3144"/>
</dbReference>
<comment type="caution">
    <text evidence="1">The sequence shown here is derived from an EMBL/GenBank/DDBJ whole genome shotgun (WGS) entry which is preliminary data.</text>
</comment>
<dbReference type="EMBL" id="BAABLD010000002">
    <property type="protein sequence ID" value="GAA5159514.1"/>
    <property type="molecule type" value="Genomic_DNA"/>
</dbReference>
<reference evidence="2" key="1">
    <citation type="journal article" date="2019" name="Int. J. Syst. Evol. Microbiol.">
        <title>The Global Catalogue of Microorganisms (GCM) 10K type strain sequencing project: providing services to taxonomists for standard genome sequencing and annotation.</title>
        <authorList>
            <consortium name="The Broad Institute Genomics Platform"/>
            <consortium name="The Broad Institute Genome Sequencing Center for Infectious Disease"/>
            <person name="Wu L."/>
            <person name="Ma J."/>
        </authorList>
    </citation>
    <scope>NUCLEOTIDE SEQUENCE [LARGE SCALE GENOMIC DNA]</scope>
    <source>
        <strain evidence="2">JCM 18715</strain>
    </source>
</reference>
<dbReference type="Gene3D" id="1.10.287.3020">
    <property type="match status" value="1"/>
</dbReference>
<name>A0ABP9QAT3_9RHOO</name>
<dbReference type="Pfam" id="PF11342">
    <property type="entry name" value="DUF3144"/>
    <property type="match status" value="1"/>
</dbReference>
<accession>A0ABP9QAT3</accession>
<evidence type="ECO:0008006" key="3">
    <source>
        <dbReference type="Google" id="ProtNLM"/>
    </source>
</evidence>
<organism evidence="1 2">
    <name type="scientific">Viridibacterium curvum</name>
    <dbReference type="NCBI Taxonomy" id="1101404"/>
    <lineage>
        <taxon>Bacteria</taxon>
        <taxon>Pseudomonadati</taxon>
        <taxon>Pseudomonadota</taxon>
        <taxon>Betaproteobacteria</taxon>
        <taxon>Rhodocyclales</taxon>
        <taxon>Rhodocyclaceae</taxon>
        <taxon>Viridibacterium</taxon>
    </lineage>
</organism>
<proteinExistence type="predicted"/>
<dbReference type="RefSeq" id="WP_345531343.1">
    <property type="nucleotide sequence ID" value="NZ_BAABLD010000002.1"/>
</dbReference>